<evidence type="ECO:0000313" key="1">
    <source>
        <dbReference type="EMBL" id="MBG0567180.1"/>
    </source>
</evidence>
<accession>A0A931G1M4</accession>
<comment type="caution">
    <text evidence="1">The sequence shown here is derived from an EMBL/GenBank/DDBJ whole genome shotgun (WGS) entry which is preliminary data.</text>
</comment>
<dbReference type="Proteomes" id="UP000598146">
    <property type="component" value="Unassembled WGS sequence"/>
</dbReference>
<name>A0A931G1M4_9ACTN</name>
<dbReference type="EMBL" id="JADQTO010000025">
    <property type="protein sequence ID" value="MBG0567180.1"/>
    <property type="molecule type" value="Genomic_DNA"/>
</dbReference>
<reference evidence="1" key="1">
    <citation type="submission" date="2020-11" db="EMBL/GenBank/DDBJ databases">
        <title>Isolation and identification of active actinomycetes.</title>
        <authorList>
            <person name="Sun X."/>
        </authorList>
    </citation>
    <scope>NUCLEOTIDE SEQUENCE</scope>
    <source>
        <strain evidence="1">NEAU-A11</strain>
    </source>
</reference>
<dbReference type="AlphaFoldDB" id="A0A931G1M4"/>
<organism evidence="1 2">
    <name type="scientific">Actinoplanes aureus</name>
    <dbReference type="NCBI Taxonomy" id="2792083"/>
    <lineage>
        <taxon>Bacteria</taxon>
        <taxon>Bacillati</taxon>
        <taxon>Actinomycetota</taxon>
        <taxon>Actinomycetes</taxon>
        <taxon>Micromonosporales</taxon>
        <taxon>Micromonosporaceae</taxon>
        <taxon>Actinoplanes</taxon>
    </lineage>
</organism>
<proteinExistence type="predicted"/>
<sequence length="152" mass="17414">MWSLLFLAFLLLLGAVARERRSRRHFIDGGSAFWCRIRTSGGPPRAWRRLRRQWSRRMWARWSGDELVVRRGPVFDRTIRLTARVSPVGVYVVPPGEAKRCGQHPIAVRLWLRDGSLVEVTATEAERTELVGPFLAAAFSDLPKAPVPRREN</sequence>
<gene>
    <name evidence="1" type="ORF">I4J89_37610</name>
</gene>
<protein>
    <submittedName>
        <fullName evidence="1">Uncharacterized protein</fullName>
    </submittedName>
</protein>
<keyword evidence="2" id="KW-1185">Reference proteome</keyword>
<evidence type="ECO:0000313" key="2">
    <source>
        <dbReference type="Proteomes" id="UP000598146"/>
    </source>
</evidence>